<gene>
    <name evidence="1" type="ORF">HMPREF0860_1413</name>
</gene>
<keyword evidence="2" id="KW-1185">Reference proteome</keyword>
<evidence type="ECO:0000313" key="2">
    <source>
        <dbReference type="Proteomes" id="UP000016646"/>
    </source>
</evidence>
<dbReference type="SUPFAM" id="SSF51445">
    <property type="entry name" value="(Trans)glycosidases"/>
    <property type="match status" value="1"/>
</dbReference>
<dbReference type="Gene3D" id="3.20.20.80">
    <property type="entry name" value="Glycosidases"/>
    <property type="match status" value="1"/>
</dbReference>
<accession>A0ABN0P5B5</accession>
<name>A0ABN0P5B5_TRESO</name>
<reference evidence="1 2" key="1">
    <citation type="submission" date="2013-08" db="EMBL/GenBank/DDBJ databases">
        <authorList>
            <person name="Durkin A.S."/>
            <person name="Haft D.R."/>
            <person name="McCorrison J."/>
            <person name="Torralba M."/>
            <person name="Gillis M."/>
            <person name="Haft D.H."/>
            <person name="Methe B."/>
            <person name="Sutton G."/>
            <person name="Nelson K.E."/>
        </authorList>
    </citation>
    <scope>NUCLEOTIDE SEQUENCE [LARGE SCALE GENOMIC DNA]</scope>
    <source>
        <strain evidence="1 2">ATCC 35536</strain>
    </source>
</reference>
<proteinExistence type="predicted"/>
<dbReference type="EMBL" id="AVQI01000056">
    <property type="protein sequence ID" value="ERK01545.1"/>
    <property type="molecule type" value="Genomic_DNA"/>
</dbReference>
<comment type="caution">
    <text evidence="1">The sequence shown here is derived from an EMBL/GenBank/DDBJ whole genome shotgun (WGS) entry which is preliminary data.</text>
</comment>
<evidence type="ECO:0000313" key="1">
    <source>
        <dbReference type="EMBL" id="ERK01545.1"/>
    </source>
</evidence>
<protein>
    <submittedName>
        <fullName evidence="1">Uncharacterized protein</fullName>
    </submittedName>
</protein>
<organism evidence="1 2">
    <name type="scientific">Treponema socranskii subsp. socranskii VPI DR56BR1116 = ATCC 35536</name>
    <dbReference type="NCBI Taxonomy" id="1125725"/>
    <lineage>
        <taxon>Bacteria</taxon>
        <taxon>Pseudomonadati</taxon>
        <taxon>Spirochaetota</taxon>
        <taxon>Spirochaetia</taxon>
        <taxon>Spirochaetales</taxon>
        <taxon>Treponemataceae</taxon>
        <taxon>Treponema</taxon>
    </lineage>
</organism>
<dbReference type="InterPro" id="IPR017853">
    <property type="entry name" value="GH"/>
</dbReference>
<dbReference type="Proteomes" id="UP000016646">
    <property type="component" value="Unassembled WGS sequence"/>
</dbReference>
<sequence length="297" mass="33795">MRHTLFLIIAAVSLGAYPTAAEELQKKSAPLYGITLDALSSSSIDAVTDAVRALPVKPAARVVIDADIKPADFIPLLSRLHEVAYIMLCPCDSEDMKRYKTVKAYTARFVDCALHLAPYVDIWEVGNEINGEGWLGGTNALNAQKVYAAWAYLHSSGYKTALTAYMFKPGDQSMTMEAWLAKYIPADMKAALDYVLVSYYDEDNDGEHEDWNTVFENLYRLFPNSLLAFGECGFASAHKAGNDFNKQADAYYLMTPYNDRYVGGYFWWCWQEDCVPHQNNPRWQKMYDNFYRMKELY</sequence>